<evidence type="ECO:0000256" key="7">
    <source>
        <dbReference type="HAMAP-Rule" id="MF_00955"/>
    </source>
</evidence>
<protein>
    <recommendedName>
        <fullName evidence="4 7">GDP-mannose 4,6-dehydratase</fullName>
        <ecNumber evidence="4 7">4.2.1.47</ecNumber>
    </recommendedName>
    <alternativeName>
        <fullName evidence="7">GDP-D-mannose dehydratase</fullName>
    </alternativeName>
</protein>
<gene>
    <name evidence="7 9" type="primary">gmd</name>
    <name evidence="9" type="ORF">VP12_00027</name>
</gene>
<dbReference type="NCBIfam" id="TIGR01472">
    <property type="entry name" value="gmd"/>
    <property type="match status" value="1"/>
</dbReference>
<dbReference type="PANTHER" id="PTHR43715:SF1">
    <property type="entry name" value="GDP-MANNOSE 4,6 DEHYDRATASE"/>
    <property type="match status" value="1"/>
</dbReference>
<dbReference type="EC" id="4.2.1.47" evidence="4 7"/>
<comment type="caution">
    <text evidence="7">Lacks conserved residue(s) required for the propagation of feature annotation.</text>
</comment>
<keyword evidence="7" id="KW-0521">NADP</keyword>
<reference evidence="9" key="1">
    <citation type="submission" date="2020-08" db="EMBL/GenBank/DDBJ databases">
        <title>Genetic structure, function and evolution of capsule biosynthesis loci in Vibrio parahaemolyticus.</title>
        <authorList>
            <person name="Li L."/>
            <person name="Bian S."/>
        </authorList>
    </citation>
    <scope>NUCLEOTIDE SEQUENCE</scope>
    <source>
        <strain evidence="9">VP12</strain>
    </source>
</reference>
<evidence type="ECO:0000256" key="4">
    <source>
        <dbReference type="ARBA" id="ARBA00011989"/>
    </source>
</evidence>
<dbReference type="InterPro" id="IPR016040">
    <property type="entry name" value="NAD(P)-bd_dom"/>
</dbReference>
<dbReference type="FunFam" id="3.40.50.720:FF:000924">
    <property type="entry name" value="GDP-mannose 4,6 dehydratase"/>
    <property type="match status" value="1"/>
</dbReference>
<comment type="cofactor">
    <cofactor evidence="2 7">
        <name>NADP(+)</name>
        <dbReference type="ChEBI" id="CHEBI:58349"/>
    </cofactor>
</comment>
<dbReference type="CDD" id="cd05260">
    <property type="entry name" value="GDP_MD_SDR_e"/>
    <property type="match status" value="1"/>
</dbReference>
<dbReference type="Pfam" id="PF16363">
    <property type="entry name" value="GDP_Man_Dehyd"/>
    <property type="match status" value="1"/>
</dbReference>
<evidence type="ECO:0000256" key="1">
    <source>
        <dbReference type="ARBA" id="ARBA00000188"/>
    </source>
</evidence>
<dbReference type="HAMAP" id="MF_00955">
    <property type="entry name" value="GDP_Man_dehydratase"/>
    <property type="match status" value="1"/>
</dbReference>
<evidence type="ECO:0000256" key="5">
    <source>
        <dbReference type="ARBA" id="ARBA00023239"/>
    </source>
</evidence>
<dbReference type="EMBL" id="MT898073">
    <property type="protein sequence ID" value="QOS17239.1"/>
    <property type="molecule type" value="Genomic_DNA"/>
</dbReference>
<evidence type="ECO:0000313" key="9">
    <source>
        <dbReference type="EMBL" id="QOS17239.1"/>
    </source>
</evidence>
<comment type="function">
    <text evidence="6 7">Catalyzes the conversion of GDP-D-mannose to GDP-4-dehydro-6-deoxy-D-mannose.</text>
</comment>
<dbReference type="InterPro" id="IPR006368">
    <property type="entry name" value="GDP_Man_deHydtase"/>
</dbReference>
<evidence type="ECO:0000256" key="2">
    <source>
        <dbReference type="ARBA" id="ARBA00001937"/>
    </source>
</evidence>
<feature type="domain" description="NAD(P)-binding" evidence="8">
    <location>
        <begin position="17"/>
        <end position="353"/>
    </location>
</feature>
<dbReference type="Gene3D" id="3.90.25.10">
    <property type="entry name" value="UDP-galactose 4-epimerase, domain 1"/>
    <property type="match status" value="1"/>
</dbReference>
<dbReference type="Gene3D" id="3.40.50.720">
    <property type="entry name" value="NAD(P)-binding Rossmann-like Domain"/>
    <property type="match status" value="1"/>
</dbReference>
<accession>A0A7M1VRS9</accession>
<comment type="catalytic activity">
    <reaction evidence="1 7">
        <text>GDP-alpha-D-mannose = GDP-4-dehydro-alpha-D-rhamnose + H2O</text>
        <dbReference type="Rhea" id="RHEA:23820"/>
        <dbReference type="ChEBI" id="CHEBI:15377"/>
        <dbReference type="ChEBI" id="CHEBI:57527"/>
        <dbReference type="ChEBI" id="CHEBI:57964"/>
        <dbReference type="EC" id="4.2.1.47"/>
    </reaction>
</comment>
<dbReference type="AlphaFoldDB" id="A0A7M1VRS9"/>
<evidence type="ECO:0000256" key="6">
    <source>
        <dbReference type="ARBA" id="ARBA00059383"/>
    </source>
</evidence>
<proteinExistence type="inferred from homology"/>
<dbReference type="SUPFAM" id="SSF51735">
    <property type="entry name" value="NAD(P)-binding Rossmann-fold domains"/>
    <property type="match status" value="1"/>
</dbReference>
<sequence length="380" mass="42766">MFKYFQGELKMSKKIAFITGVTGQDGSYLAELLIDKGYEVHGLIRRASSYNTERVDELCNSNSNIQLHYGDLTDSSNLIRLIKEIQPDEVYNLGAMSHVAVSFESPEYAADVDAMGTIRLLEAIRINGLENKTRFYQASTSELYGEVQEIPQRETTPFHPRSPYAVAKMYAYWITVNYRESYGMYACNGILFNHESPRRGETFVTRKITRAIANISQGLESVLELGNMDALRDWGHAKDYVRMQWMMLQQDIADDFVIATGKQISVREFVRMSAKEAGIDIEFSGEGVNEIATVIQVDSEKAPGVTVGDVIVRVNPKFYRPAEVETLLGDPTKAKEKLGWVPEITVEAMCAEMVQADISKAKQHVLLKEHGFDVSLSLEN</sequence>
<dbReference type="GO" id="GO:0042351">
    <property type="term" value="P:'de novo' GDP-L-fucose biosynthetic process"/>
    <property type="evidence" value="ECO:0007669"/>
    <property type="project" value="TreeGrafter"/>
</dbReference>
<comment type="similarity">
    <text evidence="3 7">Belongs to the NAD(P)-dependent epimerase/dehydratase family. GDP-mannose 4,6-dehydratase subfamily.</text>
</comment>
<organism evidence="9">
    <name type="scientific">Vibrio parahaemolyticus</name>
    <dbReference type="NCBI Taxonomy" id="670"/>
    <lineage>
        <taxon>Bacteria</taxon>
        <taxon>Pseudomonadati</taxon>
        <taxon>Pseudomonadota</taxon>
        <taxon>Gammaproteobacteria</taxon>
        <taxon>Vibrionales</taxon>
        <taxon>Vibrionaceae</taxon>
        <taxon>Vibrio</taxon>
    </lineage>
</organism>
<dbReference type="PANTHER" id="PTHR43715">
    <property type="entry name" value="GDP-MANNOSE 4,6-DEHYDRATASE"/>
    <property type="match status" value="1"/>
</dbReference>
<name>A0A7M1VRS9_VIBPH</name>
<dbReference type="GO" id="GO:0008446">
    <property type="term" value="F:GDP-mannose 4,6-dehydratase activity"/>
    <property type="evidence" value="ECO:0007669"/>
    <property type="project" value="UniProtKB-UniRule"/>
</dbReference>
<evidence type="ECO:0000256" key="3">
    <source>
        <dbReference type="ARBA" id="ARBA00009263"/>
    </source>
</evidence>
<evidence type="ECO:0000259" key="8">
    <source>
        <dbReference type="Pfam" id="PF16363"/>
    </source>
</evidence>
<dbReference type="InterPro" id="IPR036291">
    <property type="entry name" value="NAD(P)-bd_dom_sf"/>
</dbReference>
<dbReference type="GO" id="GO:0070401">
    <property type="term" value="F:NADP+ binding"/>
    <property type="evidence" value="ECO:0007669"/>
    <property type="project" value="UniProtKB-UniRule"/>
</dbReference>
<keyword evidence="5 7" id="KW-0456">Lyase</keyword>